<evidence type="ECO:0000256" key="1">
    <source>
        <dbReference type="SAM" id="Phobius"/>
    </source>
</evidence>
<keyword evidence="1" id="KW-1133">Transmembrane helix</keyword>
<gene>
    <name evidence="3" type="ORF">BofuT4_P100730.1</name>
</gene>
<sequence length="239" mass="28004">MVQYSGISGAYSSKKRSSIFKILLLMLGSMIWFFLRNFKPSLPLTSPEEMTQVAIPTRELFTCFSRLPLELRNKIWQLAFEGRTITLHVHSFNQSCYRRSSIPRGIEITLDFVQANMPKTLRTNQESRKETLFRYKDLIQNPALFRDPLYFNPDLYTMALEVYYPTRPGKDRSWVRQRGTHNHQKISLDLKDLAERAPSILTIVKSLYLPMIMLEECYLQPLKEPFSPHAGTAWYNSMH</sequence>
<dbReference type="InParanoid" id="G2YBS8"/>
<feature type="domain" description="2EXR" evidence="2">
    <location>
        <begin position="61"/>
        <end position="155"/>
    </location>
</feature>
<dbReference type="Pfam" id="PF20150">
    <property type="entry name" value="2EXR"/>
    <property type="match status" value="1"/>
</dbReference>
<dbReference type="AlphaFoldDB" id="G2YBS8"/>
<keyword evidence="1" id="KW-0812">Transmembrane</keyword>
<organism evidence="3 4">
    <name type="scientific">Botryotinia fuckeliana (strain T4)</name>
    <name type="common">Noble rot fungus</name>
    <name type="synonym">Botrytis cinerea</name>
    <dbReference type="NCBI Taxonomy" id="999810"/>
    <lineage>
        <taxon>Eukaryota</taxon>
        <taxon>Fungi</taxon>
        <taxon>Dikarya</taxon>
        <taxon>Ascomycota</taxon>
        <taxon>Pezizomycotina</taxon>
        <taxon>Leotiomycetes</taxon>
        <taxon>Helotiales</taxon>
        <taxon>Sclerotiniaceae</taxon>
        <taxon>Botrytis</taxon>
    </lineage>
</organism>
<dbReference type="EMBL" id="FQ790313">
    <property type="protein sequence ID" value="CCD34669.1"/>
    <property type="molecule type" value="Genomic_DNA"/>
</dbReference>
<dbReference type="Proteomes" id="UP000008177">
    <property type="component" value="Unplaced contigs"/>
</dbReference>
<evidence type="ECO:0000259" key="2">
    <source>
        <dbReference type="Pfam" id="PF20150"/>
    </source>
</evidence>
<name>G2YBS8_BOTF4</name>
<dbReference type="HOGENOM" id="CLU_1160960_0_0_1"/>
<accession>G2YBS8</accession>
<dbReference type="PANTHER" id="PTHR35910:SF6">
    <property type="entry name" value="2EXR DOMAIN-CONTAINING PROTEIN"/>
    <property type="match status" value="1"/>
</dbReference>
<evidence type="ECO:0000313" key="4">
    <source>
        <dbReference type="Proteomes" id="UP000008177"/>
    </source>
</evidence>
<dbReference type="PANTHER" id="PTHR35910">
    <property type="entry name" value="2EXR DOMAIN-CONTAINING PROTEIN"/>
    <property type="match status" value="1"/>
</dbReference>
<dbReference type="InterPro" id="IPR045518">
    <property type="entry name" value="2EXR"/>
</dbReference>
<protein>
    <recommendedName>
        <fullName evidence="2">2EXR domain-containing protein</fullName>
    </recommendedName>
</protein>
<reference evidence="4" key="1">
    <citation type="journal article" date="2011" name="PLoS Genet.">
        <title>Genomic analysis of the necrotrophic fungal pathogens Sclerotinia sclerotiorum and Botrytis cinerea.</title>
        <authorList>
            <person name="Amselem J."/>
            <person name="Cuomo C.A."/>
            <person name="van Kan J.A."/>
            <person name="Viaud M."/>
            <person name="Benito E.P."/>
            <person name="Couloux A."/>
            <person name="Coutinho P.M."/>
            <person name="de Vries R.P."/>
            <person name="Dyer P.S."/>
            <person name="Fillinger S."/>
            <person name="Fournier E."/>
            <person name="Gout L."/>
            <person name="Hahn M."/>
            <person name="Kohn L."/>
            <person name="Lapalu N."/>
            <person name="Plummer K.M."/>
            <person name="Pradier J.M."/>
            <person name="Quevillon E."/>
            <person name="Sharon A."/>
            <person name="Simon A."/>
            <person name="ten Have A."/>
            <person name="Tudzynski B."/>
            <person name="Tudzynski P."/>
            <person name="Wincker P."/>
            <person name="Andrew M."/>
            <person name="Anthouard V."/>
            <person name="Beever R.E."/>
            <person name="Beffa R."/>
            <person name="Benoit I."/>
            <person name="Bouzid O."/>
            <person name="Brault B."/>
            <person name="Chen Z."/>
            <person name="Choquer M."/>
            <person name="Collemare J."/>
            <person name="Cotton P."/>
            <person name="Danchin E.G."/>
            <person name="Da Silva C."/>
            <person name="Gautier A."/>
            <person name="Giraud C."/>
            <person name="Giraud T."/>
            <person name="Gonzalez C."/>
            <person name="Grossetete S."/>
            <person name="Guldener U."/>
            <person name="Henrissat B."/>
            <person name="Howlett B.J."/>
            <person name="Kodira C."/>
            <person name="Kretschmer M."/>
            <person name="Lappartient A."/>
            <person name="Leroch M."/>
            <person name="Levis C."/>
            <person name="Mauceli E."/>
            <person name="Neuveglise C."/>
            <person name="Oeser B."/>
            <person name="Pearson M."/>
            <person name="Poulain J."/>
            <person name="Poussereau N."/>
            <person name="Quesneville H."/>
            <person name="Rascle C."/>
            <person name="Schumacher J."/>
            <person name="Segurens B."/>
            <person name="Sexton A."/>
            <person name="Silva E."/>
            <person name="Sirven C."/>
            <person name="Soanes D.M."/>
            <person name="Talbot N.J."/>
            <person name="Templeton M."/>
            <person name="Yandava C."/>
            <person name="Yarden O."/>
            <person name="Zeng Q."/>
            <person name="Rollins J.A."/>
            <person name="Lebrun M.H."/>
            <person name="Dickman M."/>
        </authorList>
    </citation>
    <scope>NUCLEOTIDE SEQUENCE [LARGE SCALE GENOMIC DNA]</scope>
    <source>
        <strain evidence="4">T4</strain>
    </source>
</reference>
<proteinExistence type="predicted"/>
<keyword evidence="1" id="KW-0472">Membrane</keyword>
<evidence type="ECO:0000313" key="3">
    <source>
        <dbReference type="EMBL" id="CCD34669.1"/>
    </source>
</evidence>
<feature type="transmembrane region" description="Helical" evidence="1">
    <location>
        <begin position="18"/>
        <end position="35"/>
    </location>
</feature>
<dbReference type="OrthoDB" id="3501616at2759"/>